<name>V4TYG6_CITCL</name>
<dbReference type="EMBL" id="KI536661">
    <property type="protein sequence ID" value="ESR54961.1"/>
    <property type="molecule type" value="Genomic_DNA"/>
</dbReference>
<dbReference type="InParanoid" id="V4TYG6"/>
<feature type="transmembrane region" description="Helical" evidence="1">
    <location>
        <begin position="88"/>
        <end position="106"/>
    </location>
</feature>
<dbReference type="AlphaFoldDB" id="V4TYG6"/>
<keyword evidence="1" id="KW-0472">Membrane</keyword>
<feature type="transmembrane region" description="Helical" evidence="1">
    <location>
        <begin position="21"/>
        <end position="38"/>
    </location>
</feature>
<protein>
    <submittedName>
        <fullName evidence="2">Uncharacterized protein</fullName>
    </submittedName>
</protein>
<evidence type="ECO:0000313" key="2">
    <source>
        <dbReference type="EMBL" id="ESR54961.1"/>
    </source>
</evidence>
<accession>V4TYG6</accession>
<dbReference type="Gramene" id="ESR54961">
    <property type="protein sequence ID" value="ESR54961"/>
    <property type="gene ID" value="CICLE_v10023427mg"/>
</dbReference>
<organism evidence="2 3">
    <name type="scientific">Citrus clementina</name>
    <name type="common">Clementine</name>
    <name type="synonym">Citrus deliciosa x Citrus sinensis</name>
    <dbReference type="NCBI Taxonomy" id="85681"/>
    <lineage>
        <taxon>Eukaryota</taxon>
        <taxon>Viridiplantae</taxon>
        <taxon>Streptophyta</taxon>
        <taxon>Embryophyta</taxon>
        <taxon>Tracheophyta</taxon>
        <taxon>Spermatophyta</taxon>
        <taxon>Magnoliopsida</taxon>
        <taxon>eudicotyledons</taxon>
        <taxon>Gunneridae</taxon>
        <taxon>Pentapetalae</taxon>
        <taxon>rosids</taxon>
        <taxon>malvids</taxon>
        <taxon>Sapindales</taxon>
        <taxon>Rutaceae</taxon>
        <taxon>Aurantioideae</taxon>
        <taxon>Citrus</taxon>
    </lineage>
</organism>
<dbReference type="KEGG" id="cic:CICLE_v10023427mg"/>
<keyword evidence="3" id="KW-1185">Reference proteome</keyword>
<dbReference type="Proteomes" id="UP000030687">
    <property type="component" value="Unassembled WGS sequence"/>
</dbReference>
<evidence type="ECO:0000256" key="1">
    <source>
        <dbReference type="SAM" id="Phobius"/>
    </source>
</evidence>
<reference evidence="2 3" key="1">
    <citation type="submission" date="2013-10" db="EMBL/GenBank/DDBJ databases">
        <authorList>
            <consortium name="International Citrus Genome Consortium"/>
            <person name="Jenkins J."/>
            <person name="Schmutz J."/>
            <person name="Prochnik S."/>
            <person name="Rokhsar D."/>
            <person name="Gmitter F."/>
            <person name="Ollitrault P."/>
            <person name="Machado M."/>
            <person name="Talon M."/>
            <person name="Wincker P."/>
            <person name="Jaillon O."/>
            <person name="Morgante M."/>
        </authorList>
    </citation>
    <scope>NUCLEOTIDE SEQUENCE</scope>
    <source>
        <strain evidence="3">cv. Clemenules</strain>
    </source>
</reference>
<sequence length="109" mass="12615">MDLDSNTRIAAPKLQHQDRALYHWSSWFGLVIASHLRLGSSLSSSFGHRIASHLYLARRFWSNNWSLGFSPSSTLPCNLHHLSHHRSTAIYFVFISSFFLNLYLLIQQK</sequence>
<evidence type="ECO:0000313" key="3">
    <source>
        <dbReference type="Proteomes" id="UP000030687"/>
    </source>
</evidence>
<keyword evidence="1" id="KW-0812">Transmembrane</keyword>
<gene>
    <name evidence="2" type="ORF">CICLE_v10023427mg</name>
</gene>
<proteinExistence type="predicted"/>
<keyword evidence="1" id="KW-1133">Transmembrane helix</keyword>